<evidence type="ECO:0000313" key="2">
    <source>
        <dbReference type="Proteomes" id="UP001597318"/>
    </source>
</evidence>
<name>A0ABW5BWJ9_9BACI</name>
<keyword evidence="1" id="KW-0808">Transferase</keyword>
<keyword evidence="2" id="KW-1185">Reference proteome</keyword>
<dbReference type="EMBL" id="JBHUIK010000002">
    <property type="protein sequence ID" value="MFD2214543.1"/>
    <property type="molecule type" value="Genomic_DNA"/>
</dbReference>
<dbReference type="GO" id="GO:0008483">
    <property type="term" value="F:transaminase activity"/>
    <property type="evidence" value="ECO:0007669"/>
    <property type="project" value="UniProtKB-KW"/>
</dbReference>
<accession>A0ABW5BWJ9</accession>
<keyword evidence="1" id="KW-0032">Aminotransferase</keyword>
<proteinExistence type="predicted"/>
<organism evidence="1 2">
    <name type="scientific">Metabacillus endolithicus</name>
    <dbReference type="NCBI Taxonomy" id="1535204"/>
    <lineage>
        <taxon>Bacteria</taxon>
        <taxon>Bacillati</taxon>
        <taxon>Bacillota</taxon>
        <taxon>Bacilli</taxon>
        <taxon>Bacillales</taxon>
        <taxon>Bacillaceae</taxon>
        <taxon>Metabacillus</taxon>
    </lineage>
</organism>
<sequence>MLKNQIQQLDKEMPLYLVEKEYMKENNIPFEENGSNEKIENRFLGAYIERSNKETDELIATESDSFLSESIAYFKKHKAEFLYVESKWFNIIAIDAVSIEVDDVFGTYEAMFGLKLKKNQEKTIKSILDRELLDGEKKYNLMFNQQDGLWDLNITLDVVKGFEETMTVGEVIGSLYQFIFHLLVEVEKSS</sequence>
<protein>
    <submittedName>
        <fullName evidence="1">Branched-chain amino acid aminotransferase</fullName>
    </submittedName>
</protein>
<evidence type="ECO:0000313" key="1">
    <source>
        <dbReference type="EMBL" id="MFD2214543.1"/>
    </source>
</evidence>
<comment type="caution">
    <text evidence="1">The sequence shown here is derived from an EMBL/GenBank/DDBJ whole genome shotgun (WGS) entry which is preliminary data.</text>
</comment>
<dbReference type="Proteomes" id="UP001597318">
    <property type="component" value="Unassembled WGS sequence"/>
</dbReference>
<gene>
    <name evidence="1" type="ORF">ACFSKK_12700</name>
</gene>
<dbReference type="RefSeq" id="WP_247343476.1">
    <property type="nucleotide sequence ID" value="NZ_CP095550.1"/>
</dbReference>
<reference evidence="2" key="1">
    <citation type="journal article" date="2019" name="Int. J. Syst. Evol. Microbiol.">
        <title>The Global Catalogue of Microorganisms (GCM) 10K type strain sequencing project: providing services to taxonomists for standard genome sequencing and annotation.</title>
        <authorList>
            <consortium name="The Broad Institute Genomics Platform"/>
            <consortium name="The Broad Institute Genome Sequencing Center for Infectious Disease"/>
            <person name="Wu L."/>
            <person name="Ma J."/>
        </authorList>
    </citation>
    <scope>NUCLEOTIDE SEQUENCE [LARGE SCALE GENOMIC DNA]</scope>
    <source>
        <strain evidence="2">CGMCC 1.15474</strain>
    </source>
</reference>